<dbReference type="PANTHER" id="PTHR43798:SF31">
    <property type="entry name" value="AB HYDROLASE SUPERFAMILY PROTEIN YCLE"/>
    <property type="match status" value="1"/>
</dbReference>
<reference evidence="4 5" key="1">
    <citation type="submission" date="2021-03" db="EMBL/GenBank/DDBJ databases">
        <title>Microbacterium pauli sp. nov., isolated from microfiltered milk.</title>
        <authorList>
            <person name="Bellassi P."/>
            <person name="Fontana A."/>
            <person name="Callegari M.L."/>
            <person name="Lorenzo M."/>
            <person name="Cappa F."/>
        </authorList>
    </citation>
    <scope>NUCLEOTIDE SEQUENCE [LARGE SCALE GENOMIC DNA]</scope>
    <source>
        <strain evidence="4 5">DSM 18909</strain>
    </source>
</reference>
<evidence type="ECO:0000259" key="3">
    <source>
        <dbReference type="Pfam" id="PF12697"/>
    </source>
</evidence>
<dbReference type="EMBL" id="JAFLHG010000017">
    <property type="protein sequence ID" value="MBT8799304.1"/>
    <property type="molecule type" value="Genomic_DNA"/>
</dbReference>
<dbReference type="Proteomes" id="UP000740605">
    <property type="component" value="Unassembled WGS sequence"/>
</dbReference>
<keyword evidence="1 4" id="KW-0378">Hydrolase</keyword>
<feature type="domain" description="AB hydrolase-1" evidence="3">
    <location>
        <begin position="26"/>
        <end position="258"/>
    </location>
</feature>
<feature type="region of interest" description="Disordered" evidence="2">
    <location>
        <begin position="448"/>
        <end position="481"/>
    </location>
</feature>
<name>A0ABS5XXP2_9MICO</name>
<dbReference type="Pfam" id="PF12697">
    <property type="entry name" value="Abhydrolase_6"/>
    <property type="match status" value="1"/>
</dbReference>
<gene>
    <name evidence="4" type="ORF">J0P97_14695</name>
</gene>
<dbReference type="InterPro" id="IPR000073">
    <property type="entry name" value="AB_hydrolase_1"/>
</dbReference>
<evidence type="ECO:0000313" key="5">
    <source>
        <dbReference type="Proteomes" id="UP000740605"/>
    </source>
</evidence>
<comment type="caution">
    <text evidence="4">The sequence shown here is derived from an EMBL/GenBank/DDBJ whole genome shotgun (WGS) entry which is preliminary data.</text>
</comment>
<proteinExistence type="predicted"/>
<dbReference type="InterPro" id="IPR050266">
    <property type="entry name" value="AB_hydrolase_sf"/>
</dbReference>
<accession>A0ABS5XXP2</accession>
<dbReference type="PRINTS" id="PR00111">
    <property type="entry name" value="ABHYDROLASE"/>
</dbReference>
<organism evidence="4 5">
    <name type="scientific">Microbacterium flavum</name>
    <dbReference type="NCBI Taxonomy" id="415216"/>
    <lineage>
        <taxon>Bacteria</taxon>
        <taxon>Bacillati</taxon>
        <taxon>Actinomycetota</taxon>
        <taxon>Actinomycetes</taxon>
        <taxon>Micrococcales</taxon>
        <taxon>Microbacteriaceae</taxon>
        <taxon>Microbacterium</taxon>
    </lineage>
</organism>
<dbReference type="GO" id="GO:0016787">
    <property type="term" value="F:hydrolase activity"/>
    <property type="evidence" value="ECO:0007669"/>
    <property type="project" value="UniProtKB-KW"/>
</dbReference>
<evidence type="ECO:0000313" key="4">
    <source>
        <dbReference type="EMBL" id="MBT8799304.1"/>
    </source>
</evidence>
<keyword evidence="5" id="KW-1185">Reference proteome</keyword>
<protein>
    <submittedName>
        <fullName evidence="4">Alpha/beta hydrolase</fullName>
    </submittedName>
</protein>
<dbReference type="PANTHER" id="PTHR43798">
    <property type="entry name" value="MONOACYLGLYCEROL LIPASE"/>
    <property type="match status" value="1"/>
</dbReference>
<dbReference type="SUPFAM" id="SSF53474">
    <property type="entry name" value="alpha/beta-Hydrolases"/>
    <property type="match status" value="1"/>
</dbReference>
<evidence type="ECO:0000256" key="1">
    <source>
        <dbReference type="ARBA" id="ARBA00022801"/>
    </source>
</evidence>
<evidence type="ECO:0000256" key="2">
    <source>
        <dbReference type="SAM" id="MobiDB-lite"/>
    </source>
</evidence>
<sequence length="481" mass="50672">MRPEETRPQPSGAAPGVAPTLTVYALHALGGSGAEFRAVADALGTDIRLVPIDLPGFGDARDEPGRTVSEMADAAIARIHRDGAPRWLLLGHSMGGKVASVIARRALDGHDPVFGLAGIVLLAASPPTPEPMSEDKRDEMTGWADDGALSEAQARAFIEANAAVPLCRECDARAIDDLRRAAPSAWVHWLEHGSREDVSPTVGTLDIPALILAGEDDDDLGADAQPHLHGSVYPRARFVRLRETGHLIPQERPGIVATAIAALRDEIDAHAPVIPADWARLIASPAVAPRVRRTLAHRAIADDPAYRPRALTAPQLDTLRRLADLVVPQPARGAEAGDGGRIDLAARVDAQLADGEGDGWRPADLPPDAVAAGLALDALAGLDLDADLVDALVDGRLAPAGSPLSPAQLQAWAEDARVDLVRHWLAHPASLARTGNDSFATRGVPEPRGFTVLAPGRREQWEPESLGALPAPLLDDGTDDS</sequence>
<dbReference type="InterPro" id="IPR029058">
    <property type="entry name" value="AB_hydrolase_fold"/>
</dbReference>
<dbReference type="RefSeq" id="WP_215488536.1">
    <property type="nucleotide sequence ID" value="NZ_BAAAPJ010000002.1"/>
</dbReference>
<dbReference type="Gene3D" id="3.40.50.1820">
    <property type="entry name" value="alpha/beta hydrolase"/>
    <property type="match status" value="1"/>
</dbReference>